<evidence type="ECO:0000256" key="6">
    <source>
        <dbReference type="ARBA" id="ARBA00022484"/>
    </source>
</evidence>
<evidence type="ECO:0000256" key="3">
    <source>
        <dbReference type="ARBA" id="ARBA00004340"/>
    </source>
</evidence>
<accession>G8XR64</accession>
<dbReference type="Gene3D" id="1.20.1440.300">
    <property type="entry name" value="RNA-directed RNA polymerase L, helical domain"/>
    <property type="match status" value="1"/>
</dbReference>
<dbReference type="InterPro" id="IPR010453">
    <property type="entry name" value="RNA_pol_arenavir"/>
</dbReference>
<keyword evidence="9" id="KW-0479">Metal-binding</keyword>
<dbReference type="GO" id="GO:0000166">
    <property type="term" value="F:nucleotide binding"/>
    <property type="evidence" value="ECO:0007669"/>
    <property type="project" value="UniProtKB-KW"/>
</dbReference>
<comment type="catalytic activity">
    <reaction evidence="19">
        <text>RNA(n) + a ribonucleoside 5'-triphosphate = RNA(n+1) + diphosphate</text>
        <dbReference type="Rhea" id="RHEA:21248"/>
        <dbReference type="Rhea" id="RHEA-COMP:14527"/>
        <dbReference type="Rhea" id="RHEA-COMP:17342"/>
        <dbReference type="ChEBI" id="CHEBI:33019"/>
        <dbReference type="ChEBI" id="CHEBI:61557"/>
        <dbReference type="ChEBI" id="CHEBI:140395"/>
        <dbReference type="EC" id="2.7.7.48"/>
    </reaction>
</comment>
<evidence type="ECO:0000256" key="15">
    <source>
        <dbReference type="ARBA" id="ARBA00023200"/>
    </source>
</evidence>
<comment type="cofactor">
    <cofactor evidence="1">
        <name>Mn(2+)</name>
        <dbReference type="ChEBI" id="CHEBI:29035"/>
    </cofactor>
</comment>
<dbReference type="GO" id="GO:0019079">
    <property type="term" value="P:viral genome replication"/>
    <property type="evidence" value="ECO:0007669"/>
    <property type="project" value="InterPro"/>
</dbReference>
<keyword evidence="15" id="KW-1035">Host cytoplasm</keyword>
<protein>
    <recommendedName>
        <fullName evidence="5">RNA-directed RNA polymerase L</fullName>
        <ecNumber evidence="4">2.7.7.48</ecNumber>
    </recommendedName>
    <alternativeName>
        <fullName evidence="16">Large structural protein</fullName>
    </alternativeName>
    <alternativeName>
        <fullName evidence="18">Replicase</fullName>
    </alternativeName>
    <alternativeName>
        <fullName evidence="17">Transcriptase</fullName>
    </alternativeName>
</protein>
<dbReference type="GO" id="GO:0043657">
    <property type="term" value="C:host cell"/>
    <property type="evidence" value="ECO:0007669"/>
    <property type="project" value="UniProtKB-SubCell"/>
</dbReference>
<dbReference type="Pfam" id="PF06317">
    <property type="entry name" value="Arena_RNA_pol"/>
    <property type="match status" value="1"/>
</dbReference>
<evidence type="ECO:0000313" key="21">
    <source>
        <dbReference type="EMBL" id="ACL36813.1"/>
    </source>
</evidence>
<dbReference type="NCBIfam" id="TIGR04202">
    <property type="entry name" value="capSnatchArena"/>
    <property type="match status" value="1"/>
</dbReference>
<evidence type="ECO:0000256" key="5">
    <source>
        <dbReference type="ARBA" id="ARBA00018602"/>
    </source>
</evidence>
<sequence length="716" mass="83232">MDDHSQLVTDLKDLVRKWVPDEESYAEQKSILLSQVNSSSIVTEGLKLLSMLIEIDSCMKHGCTFNRNKTVNQILRDHKIVGPTLPEVVPDGYRISGTTIILLETFVRVNQESFEQKYKSDFEKLAQLSEDLQRCGLILVPVIDGRSNYYVERFPDWVVERIRWTLLKLMDDIKESGERIEELEYSRLIYSLSNMENQNLGLESLRVLREEGLDYKTKLMGAIRDGVRSDLTESECRVGIAKLYDQFCTLRDTGQYEDVYKQTSREDMIGWLKTHRLTSPMNNDTTLGQNERSCGFCQNHMFKVLAELIMSRRTTSKSSPRGSGTLLPHKKLLSDCNKVKSLKVLNTRRHTLLSLDIIVLNSLIGLIKQGVDTSQFLINNHFKGVNDRLLSVELIINRLEKKLLRQPKWLNRIKVKLEKRLKPHSLDHVTTWLGKIDYDFWYDFKFEREYSARCEKPTIRYKKGNSCECFQADFGSDIIADDELMTEFLDALSTLSLGMVNSMKTSSAAKLLINDEKNYFGTVQCEECYFQDLDSTYGSILIYQKTGEKSRCYGLMHKDETPSDVYRIGQSFYADPKRFFLPIMSSNVILHMCKEMLSWLDWLSINEINTIRSKLYTLVVNILTVPSKRVQIYLQGFRYFIMAFVNEFHFNKLYQKLSVQPLTTAERHIFYLMDDLVAQLLEEALEENMAKIFKFILNLSYLCHLITKETPDRLTD</sequence>
<evidence type="ECO:0000256" key="19">
    <source>
        <dbReference type="ARBA" id="ARBA00048744"/>
    </source>
</evidence>
<keyword evidence="8" id="KW-0548">Nucleotidyltransferase</keyword>
<evidence type="ECO:0000256" key="2">
    <source>
        <dbReference type="ARBA" id="ARBA00001946"/>
    </source>
</evidence>
<evidence type="ECO:0000256" key="12">
    <source>
        <dbReference type="ARBA" id="ARBA00022842"/>
    </source>
</evidence>
<keyword evidence="7" id="KW-0808">Transferase</keyword>
<keyword evidence="10" id="KW-0547">Nucleotide-binding</keyword>
<dbReference type="GO" id="GO:0003968">
    <property type="term" value="F:RNA-directed RNA polymerase activity"/>
    <property type="evidence" value="ECO:0007669"/>
    <property type="project" value="UniProtKB-KW"/>
</dbReference>
<evidence type="ECO:0000256" key="4">
    <source>
        <dbReference type="ARBA" id="ARBA00012494"/>
    </source>
</evidence>
<dbReference type="GO" id="GO:0044423">
    <property type="term" value="C:virion component"/>
    <property type="evidence" value="ECO:0007669"/>
    <property type="project" value="UniProtKB-KW"/>
</dbReference>
<evidence type="ECO:0000256" key="14">
    <source>
        <dbReference type="ARBA" id="ARBA00022953"/>
    </source>
</evidence>
<organism evidence="21 22">
    <name type="scientific">Tonto creek virus</name>
    <dbReference type="NCBI Taxonomy" id="466143"/>
    <lineage>
        <taxon>Viruses</taxon>
        <taxon>Riboviria</taxon>
        <taxon>Orthornavirae</taxon>
        <taxon>Negarnaviricota</taxon>
        <taxon>Polyploviricotina</taxon>
        <taxon>Bunyaviricetes</taxon>
        <taxon>Hareavirales</taxon>
        <taxon>Arenaviridae</taxon>
        <taxon>Mammarenavirus</taxon>
        <taxon>Whitewater Arroyo mammarenavirus (isolate Rat/United States/AV 9310135/1995)</taxon>
    </lineage>
</organism>
<evidence type="ECO:0000256" key="10">
    <source>
        <dbReference type="ARBA" id="ARBA00022741"/>
    </source>
</evidence>
<dbReference type="InterPro" id="IPR048006">
    <property type="entry name" value="CapSnatch_bunyavir"/>
</dbReference>
<keyword evidence="14" id="KW-0693">Viral RNA replication</keyword>
<dbReference type="EMBL" id="EU938663">
    <property type="protein sequence ID" value="ACL36813.1"/>
    <property type="molecule type" value="Genomic_RNA"/>
</dbReference>
<dbReference type="GO" id="GO:0016787">
    <property type="term" value="F:hydrolase activity"/>
    <property type="evidence" value="ECO:0007669"/>
    <property type="project" value="UniProtKB-KW"/>
</dbReference>
<name>G8XR64_WWAVU</name>
<evidence type="ECO:0000256" key="11">
    <source>
        <dbReference type="ARBA" id="ARBA00022801"/>
    </source>
</evidence>
<evidence type="ECO:0000256" key="8">
    <source>
        <dbReference type="ARBA" id="ARBA00022695"/>
    </source>
</evidence>
<keyword evidence="13" id="KW-0946">Virion</keyword>
<evidence type="ECO:0000256" key="17">
    <source>
        <dbReference type="ARBA" id="ARBA00030436"/>
    </source>
</evidence>
<dbReference type="Pfam" id="PF17296">
    <property type="entry name" value="ArenaCapSnatch"/>
    <property type="match status" value="1"/>
</dbReference>
<dbReference type="FunFam" id="3.30.70.2640:FF:000001">
    <property type="entry name" value="RNA-directed RNA polymerase L"/>
    <property type="match status" value="1"/>
</dbReference>
<proteinExistence type="predicted"/>
<reference evidence="22" key="1">
    <citation type="journal article" date="2008" name="Vector Borne Zoonotic Dis.">
        <title>Diversity among tacaribe serocomplex viruses (family Arenaviridae) naturally associated with the white-throated woodrat (Neotoma albigula) in the southwestern United States.</title>
        <authorList>
            <person name="Milazzo M.L."/>
            <person name="Cajimat M.N."/>
            <person name="Haynie M.L."/>
            <person name="Abbott K.D."/>
            <person name="Bradley R.D."/>
            <person name="Fulhorst C.F."/>
        </authorList>
    </citation>
    <scope>NUCLEOTIDE SEQUENCE [LARGE SCALE GENOMIC DNA]</scope>
    <source>
        <strain evidence="22">AV D0390060</strain>
    </source>
</reference>
<feature type="domain" description="RNA endonuclease cap-snatching arenaviral" evidence="20">
    <location>
        <begin position="7"/>
        <end position="171"/>
    </location>
</feature>
<evidence type="ECO:0000256" key="7">
    <source>
        <dbReference type="ARBA" id="ARBA00022679"/>
    </source>
</evidence>
<dbReference type="Proteomes" id="UP000295939">
    <property type="component" value="Genome"/>
</dbReference>
<evidence type="ECO:0000256" key="18">
    <source>
        <dbReference type="ARBA" id="ARBA00031012"/>
    </source>
</evidence>
<dbReference type="Gene3D" id="3.30.70.2640">
    <property type="entry name" value="Arenavirus RNA polymerase"/>
    <property type="match status" value="1"/>
</dbReference>
<keyword evidence="6 21" id="KW-0696">RNA-directed RNA polymerase</keyword>
<evidence type="ECO:0000256" key="13">
    <source>
        <dbReference type="ARBA" id="ARBA00022844"/>
    </source>
</evidence>
<evidence type="ECO:0000256" key="9">
    <source>
        <dbReference type="ARBA" id="ARBA00022723"/>
    </source>
</evidence>
<evidence type="ECO:0000256" key="1">
    <source>
        <dbReference type="ARBA" id="ARBA00001936"/>
    </source>
</evidence>
<feature type="non-terminal residue" evidence="21">
    <location>
        <position position="716"/>
    </location>
</feature>
<comment type="subcellular location">
    <subcellularLocation>
        <location evidence="3">Host cell</location>
    </subcellularLocation>
</comment>
<comment type="cofactor">
    <cofactor evidence="2">
        <name>Mg(2+)</name>
        <dbReference type="ChEBI" id="CHEBI:18420"/>
    </cofactor>
</comment>
<dbReference type="GO" id="GO:0046872">
    <property type="term" value="F:metal ion binding"/>
    <property type="evidence" value="ECO:0007669"/>
    <property type="project" value="UniProtKB-KW"/>
</dbReference>
<keyword evidence="12" id="KW-0460">Magnesium</keyword>
<keyword evidence="11" id="KW-0378">Hydrolase</keyword>
<dbReference type="EC" id="2.7.7.48" evidence="4"/>
<evidence type="ECO:0000259" key="20">
    <source>
        <dbReference type="Pfam" id="PF17296"/>
    </source>
</evidence>
<evidence type="ECO:0000313" key="22">
    <source>
        <dbReference type="Proteomes" id="UP000295939"/>
    </source>
</evidence>
<evidence type="ECO:0000256" key="16">
    <source>
        <dbReference type="ARBA" id="ARBA00030285"/>
    </source>
</evidence>
<dbReference type="InterPro" id="IPR026382">
    <property type="entry name" value="CapSnatch_arenavir"/>
</dbReference>